<dbReference type="InterPro" id="IPR025312">
    <property type="entry name" value="DUF4216"/>
</dbReference>
<protein>
    <recommendedName>
        <fullName evidence="5">DUF4216 domain-containing protein</fullName>
    </recommendedName>
</protein>
<evidence type="ECO:0000313" key="3">
    <source>
        <dbReference type="EMBL" id="WOH08277.1"/>
    </source>
</evidence>
<dbReference type="Proteomes" id="UP000077755">
    <property type="component" value="Chromosome 7"/>
</dbReference>
<evidence type="ECO:0000259" key="1">
    <source>
        <dbReference type="Pfam" id="PF13952"/>
    </source>
</evidence>
<reference evidence="3" key="2">
    <citation type="submission" date="2022-03" db="EMBL/GenBank/DDBJ databases">
        <title>Draft title - Genomic analysis of global carrot germplasm unveils the trajectory of domestication and the origin of high carotenoid orange carrot.</title>
        <authorList>
            <person name="Iorizzo M."/>
            <person name="Ellison S."/>
            <person name="Senalik D."/>
            <person name="Macko-Podgorni A."/>
            <person name="Grzebelus D."/>
            <person name="Bostan H."/>
            <person name="Rolling W."/>
            <person name="Curaba J."/>
            <person name="Simon P."/>
        </authorList>
    </citation>
    <scope>NUCLEOTIDE SEQUENCE</scope>
    <source>
        <tissue evidence="3">Leaf</tissue>
    </source>
</reference>
<gene>
    <name evidence="3" type="ORF">DCAR_0727715</name>
</gene>
<feature type="domain" description="DUF4218" evidence="2">
    <location>
        <begin position="1"/>
        <end position="43"/>
    </location>
</feature>
<sequence length="212" mass="24490">MYPFERFNKVLKSYVRNRYFPEGCIAEAYLKEESVEFCAEFSRNSFTTAGLPKDQGKLSGPLSAATIKSVEEKERDEAHLHVLLNNSDVFPYINAKDLNPVESDMTFYGRIQDIWELDYHSFKAPLFLCKWADCDRGVKADELGFTLVDLSRQGHKNDKYVSVHQVKQVFYVEDPVDSKWSVILTSTNRDYHEIYNDDDLGDTILENPPILL</sequence>
<name>A0AAF0XJL9_DAUCS</name>
<evidence type="ECO:0000259" key="2">
    <source>
        <dbReference type="Pfam" id="PF13960"/>
    </source>
</evidence>
<dbReference type="InterPro" id="IPR025452">
    <property type="entry name" value="DUF4218"/>
</dbReference>
<dbReference type="Pfam" id="PF13952">
    <property type="entry name" value="DUF4216"/>
    <property type="match status" value="1"/>
</dbReference>
<dbReference type="PANTHER" id="PTHR48258">
    <property type="entry name" value="DUF4218 DOMAIN-CONTAINING PROTEIN-RELATED"/>
    <property type="match status" value="1"/>
</dbReference>
<keyword evidence="4" id="KW-1185">Reference proteome</keyword>
<reference evidence="3" key="1">
    <citation type="journal article" date="2016" name="Nat. Genet.">
        <title>A high-quality carrot genome assembly provides new insights into carotenoid accumulation and asterid genome evolution.</title>
        <authorList>
            <person name="Iorizzo M."/>
            <person name="Ellison S."/>
            <person name="Senalik D."/>
            <person name="Zeng P."/>
            <person name="Satapoomin P."/>
            <person name="Huang J."/>
            <person name="Bowman M."/>
            <person name="Iovene M."/>
            <person name="Sanseverino W."/>
            <person name="Cavagnaro P."/>
            <person name="Yildiz M."/>
            <person name="Macko-Podgorni A."/>
            <person name="Moranska E."/>
            <person name="Grzebelus E."/>
            <person name="Grzebelus D."/>
            <person name="Ashrafi H."/>
            <person name="Zheng Z."/>
            <person name="Cheng S."/>
            <person name="Spooner D."/>
            <person name="Van Deynze A."/>
            <person name="Simon P."/>
        </authorList>
    </citation>
    <scope>NUCLEOTIDE SEQUENCE</scope>
    <source>
        <tissue evidence="3">Leaf</tissue>
    </source>
</reference>
<feature type="domain" description="DUF4216" evidence="1">
    <location>
        <begin position="115"/>
        <end position="183"/>
    </location>
</feature>
<dbReference type="Pfam" id="PF13960">
    <property type="entry name" value="DUF4218"/>
    <property type="match status" value="1"/>
</dbReference>
<evidence type="ECO:0008006" key="5">
    <source>
        <dbReference type="Google" id="ProtNLM"/>
    </source>
</evidence>
<dbReference type="AlphaFoldDB" id="A0AAF0XJL9"/>
<accession>A0AAF0XJL9</accession>
<dbReference type="EMBL" id="CP093349">
    <property type="protein sequence ID" value="WOH08277.1"/>
    <property type="molecule type" value="Genomic_DNA"/>
</dbReference>
<proteinExistence type="predicted"/>
<organism evidence="3 4">
    <name type="scientific">Daucus carota subsp. sativus</name>
    <name type="common">Carrot</name>
    <dbReference type="NCBI Taxonomy" id="79200"/>
    <lineage>
        <taxon>Eukaryota</taxon>
        <taxon>Viridiplantae</taxon>
        <taxon>Streptophyta</taxon>
        <taxon>Embryophyta</taxon>
        <taxon>Tracheophyta</taxon>
        <taxon>Spermatophyta</taxon>
        <taxon>Magnoliopsida</taxon>
        <taxon>eudicotyledons</taxon>
        <taxon>Gunneridae</taxon>
        <taxon>Pentapetalae</taxon>
        <taxon>asterids</taxon>
        <taxon>campanulids</taxon>
        <taxon>Apiales</taxon>
        <taxon>Apiaceae</taxon>
        <taxon>Apioideae</taxon>
        <taxon>Scandiceae</taxon>
        <taxon>Daucinae</taxon>
        <taxon>Daucus</taxon>
        <taxon>Daucus sect. Daucus</taxon>
    </lineage>
</organism>
<evidence type="ECO:0000313" key="4">
    <source>
        <dbReference type="Proteomes" id="UP000077755"/>
    </source>
</evidence>